<dbReference type="PANTHER" id="PTHR10127:SF814">
    <property type="entry name" value="MEPRIN A SUBUNIT BETA"/>
    <property type="match status" value="1"/>
</dbReference>
<comment type="caution">
    <text evidence="10">Lacks conserved residue(s) required for the propagation of feature annotation.</text>
</comment>
<dbReference type="PANTHER" id="PTHR10127">
    <property type="entry name" value="DISCOIDIN, CUB, EGF, LAMININ , AND ZINC METALLOPROTEASE DOMAIN CONTAINING"/>
    <property type="match status" value="1"/>
</dbReference>
<dbReference type="EC" id="3.4.24.-" evidence="11"/>
<dbReference type="Pfam" id="PF01400">
    <property type="entry name" value="Astacin"/>
    <property type="match status" value="1"/>
</dbReference>
<dbReference type="SMART" id="SM00235">
    <property type="entry name" value="ZnMc"/>
    <property type="match status" value="1"/>
</dbReference>
<dbReference type="InterPro" id="IPR034035">
    <property type="entry name" value="Astacin-like_dom"/>
</dbReference>
<keyword evidence="7" id="KW-0865">Zymogen</keyword>
<evidence type="ECO:0000259" key="12">
    <source>
        <dbReference type="PROSITE" id="PS51864"/>
    </source>
</evidence>
<evidence type="ECO:0000256" key="2">
    <source>
        <dbReference type="ARBA" id="ARBA00022723"/>
    </source>
</evidence>
<dbReference type="AlphaFoldDB" id="A0A067R7M5"/>
<evidence type="ECO:0000256" key="4">
    <source>
        <dbReference type="ARBA" id="ARBA00022801"/>
    </source>
</evidence>
<proteinExistence type="predicted"/>
<keyword evidence="3 11" id="KW-0732">Signal</keyword>
<keyword evidence="9" id="KW-0325">Glycoprotein</keyword>
<accession>A0A067R7M5</accession>
<keyword evidence="1 10" id="KW-0645">Protease</keyword>
<dbReference type="eggNOG" id="KOG3714">
    <property type="taxonomic scope" value="Eukaryota"/>
</dbReference>
<dbReference type="PROSITE" id="PS51864">
    <property type="entry name" value="ASTACIN"/>
    <property type="match status" value="1"/>
</dbReference>
<dbReference type="InParanoid" id="A0A067R7M5"/>
<evidence type="ECO:0000256" key="11">
    <source>
        <dbReference type="RuleBase" id="RU361183"/>
    </source>
</evidence>
<gene>
    <name evidence="13" type="ORF">L798_06873</name>
</gene>
<dbReference type="InterPro" id="IPR024079">
    <property type="entry name" value="MetalloPept_cat_dom_sf"/>
</dbReference>
<dbReference type="MEROPS" id="M12.A08"/>
<evidence type="ECO:0000256" key="1">
    <source>
        <dbReference type="ARBA" id="ARBA00022670"/>
    </source>
</evidence>
<protein>
    <recommendedName>
        <fullName evidence="11">Metalloendopeptidase</fullName>
        <ecNumber evidence="11">3.4.24.-</ecNumber>
    </recommendedName>
</protein>
<dbReference type="GO" id="GO:0008270">
    <property type="term" value="F:zinc ion binding"/>
    <property type="evidence" value="ECO:0007669"/>
    <property type="project" value="UniProtKB-UniRule"/>
</dbReference>
<evidence type="ECO:0000313" key="13">
    <source>
        <dbReference type="EMBL" id="KDR19395.1"/>
    </source>
</evidence>
<dbReference type="PRINTS" id="PR00480">
    <property type="entry name" value="ASTACIN"/>
</dbReference>
<organism evidence="13 14">
    <name type="scientific">Zootermopsis nevadensis</name>
    <name type="common">Dampwood termite</name>
    <dbReference type="NCBI Taxonomy" id="136037"/>
    <lineage>
        <taxon>Eukaryota</taxon>
        <taxon>Metazoa</taxon>
        <taxon>Ecdysozoa</taxon>
        <taxon>Arthropoda</taxon>
        <taxon>Hexapoda</taxon>
        <taxon>Insecta</taxon>
        <taxon>Pterygota</taxon>
        <taxon>Neoptera</taxon>
        <taxon>Polyneoptera</taxon>
        <taxon>Dictyoptera</taxon>
        <taxon>Blattodea</taxon>
        <taxon>Blattoidea</taxon>
        <taxon>Termitoidae</taxon>
        <taxon>Termopsidae</taxon>
        <taxon>Zootermopsis</taxon>
    </lineage>
</organism>
<keyword evidence="14" id="KW-1185">Reference proteome</keyword>
<evidence type="ECO:0000256" key="7">
    <source>
        <dbReference type="ARBA" id="ARBA00023145"/>
    </source>
</evidence>
<dbReference type="InterPro" id="IPR001506">
    <property type="entry name" value="Peptidase_M12A"/>
</dbReference>
<evidence type="ECO:0000256" key="5">
    <source>
        <dbReference type="ARBA" id="ARBA00022833"/>
    </source>
</evidence>
<evidence type="ECO:0000256" key="6">
    <source>
        <dbReference type="ARBA" id="ARBA00023049"/>
    </source>
</evidence>
<dbReference type="CDD" id="cd04280">
    <property type="entry name" value="ZnMc_astacin_like"/>
    <property type="match status" value="1"/>
</dbReference>
<name>A0A067R7M5_ZOONE</name>
<feature type="binding site" evidence="10">
    <location>
        <position position="151"/>
    </location>
    <ligand>
        <name>Zn(2+)</name>
        <dbReference type="ChEBI" id="CHEBI:29105"/>
        <note>catalytic</note>
    </ligand>
</feature>
<feature type="active site" evidence="10">
    <location>
        <position position="148"/>
    </location>
</feature>
<feature type="chain" id="PRO_5005103763" description="Metalloendopeptidase" evidence="11">
    <location>
        <begin position="18"/>
        <end position="249"/>
    </location>
</feature>
<dbReference type="Proteomes" id="UP000027135">
    <property type="component" value="Unassembled WGS sequence"/>
</dbReference>
<keyword evidence="4 10" id="KW-0378">Hydrolase</keyword>
<dbReference type="GO" id="GO:0006508">
    <property type="term" value="P:proteolysis"/>
    <property type="evidence" value="ECO:0007669"/>
    <property type="project" value="UniProtKB-KW"/>
</dbReference>
<dbReference type="OMA" id="MWNIEMV"/>
<dbReference type="GO" id="GO:0004222">
    <property type="term" value="F:metalloendopeptidase activity"/>
    <property type="evidence" value="ECO:0007669"/>
    <property type="project" value="UniProtKB-UniRule"/>
</dbReference>
<dbReference type="SUPFAM" id="SSF55486">
    <property type="entry name" value="Metalloproteases ('zincins'), catalytic domain"/>
    <property type="match status" value="1"/>
</dbReference>
<sequence length="249" mass="28398">MFCCVTFLVIAATCITGRVIDVRSKQSAWELSGKFEGDIVLTGDQLRNGLINPASRWPKRTLPFLIDEAAFTEEQKAHILHAVDEYHNKTSIRLREYDPEADNDYVYITGEKSGCWSYVGRTGGRQQLNLEPNEPGVGCFRLGTIEHELLHTLGFYHQQSATDRDDYVTIHWENIQPGTENNFNKYNASSITNFGVEYDYDSVLHYSAYSFSKNGEKTIEPKDENVEIGQRAGFSKKDIEKLSKMYEDV</sequence>
<feature type="domain" description="Peptidase M12A" evidence="12">
    <location>
        <begin position="48"/>
        <end position="249"/>
    </location>
</feature>
<feature type="signal peptide" evidence="11">
    <location>
        <begin position="1"/>
        <end position="17"/>
    </location>
</feature>
<comment type="cofactor">
    <cofactor evidence="10 11">
        <name>Zn(2+)</name>
        <dbReference type="ChEBI" id="CHEBI:29105"/>
    </cofactor>
    <text evidence="10 11">Binds 1 zinc ion per subunit.</text>
</comment>
<reference evidence="13 14" key="1">
    <citation type="journal article" date="2014" name="Nat. Commun.">
        <title>Molecular traces of alternative social organization in a termite genome.</title>
        <authorList>
            <person name="Terrapon N."/>
            <person name="Li C."/>
            <person name="Robertson H.M."/>
            <person name="Ji L."/>
            <person name="Meng X."/>
            <person name="Booth W."/>
            <person name="Chen Z."/>
            <person name="Childers C.P."/>
            <person name="Glastad K.M."/>
            <person name="Gokhale K."/>
            <person name="Gowin J."/>
            <person name="Gronenberg W."/>
            <person name="Hermansen R.A."/>
            <person name="Hu H."/>
            <person name="Hunt B.G."/>
            <person name="Huylmans A.K."/>
            <person name="Khalil S.M."/>
            <person name="Mitchell R.D."/>
            <person name="Munoz-Torres M.C."/>
            <person name="Mustard J.A."/>
            <person name="Pan H."/>
            <person name="Reese J.T."/>
            <person name="Scharf M.E."/>
            <person name="Sun F."/>
            <person name="Vogel H."/>
            <person name="Xiao J."/>
            <person name="Yang W."/>
            <person name="Yang Z."/>
            <person name="Yang Z."/>
            <person name="Zhou J."/>
            <person name="Zhu J."/>
            <person name="Brent C.S."/>
            <person name="Elsik C.G."/>
            <person name="Goodisman M.A."/>
            <person name="Liberles D.A."/>
            <person name="Roe R.M."/>
            <person name="Vargo E.L."/>
            <person name="Vilcinskas A."/>
            <person name="Wang J."/>
            <person name="Bornberg-Bauer E."/>
            <person name="Korb J."/>
            <person name="Zhang G."/>
            <person name="Liebig J."/>
        </authorList>
    </citation>
    <scope>NUCLEOTIDE SEQUENCE [LARGE SCALE GENOMIC DNA]</scope>
    <source>
        <tissue evidence="13">Whole organism</tissue>
    </source>
</reference>
<evidence type="ECO:0000256" key="10">
    <source>
        <dbReference type="PROSITE-ProRule" id="PRU01211"/>
    </source>
</evidence>
<dbReference type="FunFam" id="3.40.390.10:FF:000015">
    <property type="entry name" value="Meprin A subunit"/>
    <property type="match status" value="1"/>
</dbReference>
<dbReference type="Gene3D" id="3.40.390.10">
    <property type="entry name" value="Collagenase (Catalytic Domain)"/>
    <property type="match status" value="1"/>
</dbReference>
<dbReference type="InterPro" id="IPR006026">
    <property type="entry name" value="Peptidase_Metallo"/>
</dbReference>
<evidence type="ECO:0000256" key="3">
    <source>
        <dbReference type="ARBA" id="ARBA00022729"/>
    </source>
</evidence>
<feature type="binding site" evidence="10">
    <location>
        <position position="147"/>
    </location>
    <ligand>
        <name>Zn(2+)</name>
        <dbReference type="ChEBI" id="CHEBI:29105"/>
        <note>catalytic</note>
    </ligand>
</feature>
<keyword evidence="2 10" id="KW-0479">Metal-binding</keyword>
<keyword evidence="6 10" id="KW-0482">Metalloprotease</keyword>
<evidence type="ECO:0000313" key="14">
    <source>
        <dbReference type="Proteomes" id="UP000027135"/>
    </source>
</evidence>
<feature type="binding site" evidence="10">
    <location>
        <position position="157"/>
    </location>
    <ligand>
        <name>Zn(2+)</name>
        <dbReference type="ChEBI" id="CHEBI:29105"/>
        <note>catalytic</note>
    </ligand>
</feature>
<keyword evidence="5 10" id="KW-0862">Zinc</keyword>
<evidence type="ECO:0000256" key="9">
    <source>
        <dbReference type="ARBA" id="ARBA00023180"/>
    </source>
</evidence>
<dbReference type="EMBL" id="KK852652">
    <property type="protein sequence ID" value="KDR19395.1"/>
    <property type="molecule type" value="Genomic_DNA"/>
</dbReference>
<keyword evidence="8" id="KW-1015">Disulfide bond</keyword>
<evidence type="ECO:0000256" key="8">
    <source>
        <dbReference type="ARBA" id="ARBA00023157"/>
    </source>
</evidence>